<sequence length="373" mass="39778">MRTAAIIGGGIAGLATAAGLTRRGWRVQVFEQAATFEAVGAGISIWGNALRALDALGLGDEVRAAGARPGIGGFRDGRGDWIMRGSGDPDEVLVLHRADLLKILLAAVPAECLHVGARLDPAVLDRTEVDRLLGEVDLLVGADGARSGVREAFWPEAKPLRYVGNTAWRLTLPAAGIPAFDGCETWRDGRVFGVFPMGEDQIYCYASARAAEGGRTDELTELRWLFGAWPDPIPRILAAADPAAVLRHDVYTLPPLDTFVRGKVALVGDAAHAMAPYLGQGGCQAIEDAVSLAILASGPDLEVALREYDRVRRPRAQRIAERSLGVARMAHLSSPPLAALRNSALRLMPSSLMRRSMTRMLDSPLPAEPATSS</sequence>
<keyword evidence="1" id="KW-0560">Oxidoreductase</keyword>
<dbReference type="Proteomes" id="UP000199651">
    <property type="component" value="Unassembled WGS sequence"/>
</dbReference>
<name>A0A1H0VLR8_9PSEU</name>
<dbReference type="Gene3D" id="3.50.50.60">
    <property type="entry name" value="FAD/NAD(P)-binding domain"/>
    <property type="match status" value="1"/>
</dbReference>
<evidence type="ECO:0000256" key="2">
    <source>
        <dbReference type="ARBA" id="ARBA00023033"/>
    </source>
</evidence>
<dbReference type="InterPro" id="IPR002938">
    <property type="entry name" value="FAD-bd"/>
</dbReference>
<gene>
    <name evidence="4" type="ORF">SAMN05192558_114128</name>
</gene>
<dbReference type="EMBL" id="FNJB01000014">
    <property type="protein sequence ID" value="SDP79274.1"/>
    <property type="molecule type" value="Genomic_DNA"/>
</dbReference>
<dbReference type="PANTHER" id="PTHR13789:SF309">
    <property type="entry name" value="PUTATIVE (AFU_ORTHOLOGUE AFUA_6G14510)-RELATED"/>
    <property type="match status" value="1"/>
</dbReference>
<evidence type="ECO:0000256" key="1">
    <source>
        <dbReference type="ARBA" id="ARBA00023002"/>
    </source>
</evidence>
<protein>
    <submittedName>
        <fullName evidence="4">2-polyprenyl-6-methoxyphenol hydroxylase</fullName>
    </submittedName>
</protein>
<organism evidence="4 5">
    <name type="scientific">Actinokineospora alba</name>
    <dbReference type="NCBI Taxonomy" id="504798"/>
    <lineage>
        <taxon>Bacteria</taxon>
        <taxon>Bacillati</taxon>
        <taxon>Actinomycetota</taxon>
        <taxon>Actinomycetes</taxon>
        <taxon>Pseudonocardiales</taxon>
        <taxon>Pseudonocardiaceae</taxon>
        <taxon>Actinokineospora</taxon>
    </lineage>
</organism>
<dbReference type="RefSeq" id="WP_091383173.1">
    <property type="nucleotide sequence ID" value="NZ_FNDV01000012.1"/>
</dbReference>
<evidence type="ECO:0000313" key="4">
    <source>
        <dbReference type="EMBL" id="SDP79274.1"/>
    </source>
</evidence>
<dbReference type="GO" id="GO:0004497">
    <property type="term" value="F:monooxygenase activity"/>
    <property type="evidence" value="ECO:0007669"/>
    <property type="project" value="UniProtKB-KW"/>
</dbReference>
<dbReference type="GO" id="GO:0071949">
    <property type="term" value="F:FAD binding"/>
    <property type="evidence" value="ECO:0007669"/>
    <property type="project" value="InterPro"/>
</dbReference>
<dbReference type="AlphaFoldDB" id="A0A1H0VLR8"/>
<keyword evidence="2" id="KW-0503">Monooxygenase</keyword>
<dbReference type="OrthoDB" id="4568714at2"/>
<reference evidence="5" key="1">
    <citation type="submission" date="2016-10" db="EMBL/GenBank/DDBJ databases">
        <authorList>
            <person name="Varghese N."/>
            <person name="Submissions S."/>
        </authorList>
    </citation>
    <scope>NUCLEOTIDE SEQUENCE [LARGE SCALE GENOMIC DNA]</scope>
    <source>
        <strain evidence="5">IBRC-M 10655</strain>
    </source>
</reference>
<dbReference type="STRING" id="504798.SAMN05421871_112128"/>
<dbReference type="Pfam" id="PF01494">
    <property type="entry name" value="FAD_binding_3"/>
    <property type="match status" value="1"/>
</dbReference>
<dbReference type="PRINTS" id="PR00420">
    <property type="entry name" value="RNGMNOXGNASE"/>
</dbReference>
<evidence type="ECO:0000259" key="3">
    <source>
        <dbReference type="Pfam" id="PF01494"/>
    </source>
</evidence>
<dbReference type="InterPro" id="IPR036188">
    <property type="entry name" value="FAD/NAD-bd_sf"/>
</dbReference>
<dbReference type="InterPro" id="IPR050493">
    <property type="entry name" value="FAD-dep_Monooxygenase_BioMet"/>
</dbReference>
<keyword evidence="5" id="KW-1185">Reference proteome</keyword>
<evidence type="ECO:0000313" key="5">
    <source>
        <dbReference type="Proteomes" id="UP000199651"/>
    </source>
</evidence>
<proteinExistence type="predicted"/>
<dbReference type="SUPFAM" id="SSF51905">
    <property type="entry name" value="FAD/NAD(P)-binding domain"/>
    <property type="match status" value="1"/>
</dbReference>
<accession>A0A1H0VLR8</accession>
<feature type="domain" description="FAD-binding" evidence="3">
    <location>
        <begin position="4"/>
        <end position="323"/>
    </location>
</feature>
<dbReference type="PANTHER" id="PTHR13789">
    <property type="entry name" value="MONOOXYGENASE"/>
    <property type="match status" value="1"/>
</dbReference>